<protein>
    <submittedName>
        <fullName evidence="4">Uncharacterized protein</fullName>
    </submittedName>
</protein>
<dbReference type="SUPFAM" id="SSF50978">
    <property type="entry name" value="WD40 repeat-like"/>
    <property type="match status" value="1"/>
</dbReference>
<dbReference type="eggNOG" id="ENOG502RAA6">
    <property type="taxonomic scope" value="Eukaryota"/>
</dbReference>
<dbReference type="InterPro" id="IPR015943">
    <property type="entry name" value="WD40/YVTN_repeat-like_dom_sf"/>
</dbReference>
<dbReference type="InterPro" id="IPR052416">
    <property type="entry name" value="GTF3C_component"/>
</dbReference>
<name>S2JN82_MUCC1</name>
<dbReference type="GO" id="GO:0005634">
    <property type="term" value="C:nucleus"/>
    <property type="evidence" value="ECO:0007669"/>
    <property type="project" value="UniProtKB-SubCell"/>
</dbReference>
<dbReference type="PANTHER" id="PTHR15052:SF2">
    <property type="entry name" value="GENERAL TRANSCRIPTION FACTOR 3C POLYPEPTIDE 2"/>
    <property type="match status" value="1"/>
</dbReference>
<dbReference type="PANTHER" id="PTHR15052">
    <property type="entry name" value="RNA POLYMERASE III TRANSCRIPTION INITIATION FACTOR COMPLEX SUBUNIT"/>
    <property type="match status" value="1"/>
</dbReference>
<dbReference type="InterPro" id="IPR036322">
    <property type="entry name" value="WD40_repeat_dom_sf"/>
</dbReference>
<dbReference type="GO" id="GO:0006383">
    <property type="term" value="P:transcription by RNA polymerase III"/>
    <property type="evidence" value="ECO:0007669"/>
    <property type="project" value="TreeGrafter"/>
</dbReference>
<dbReference type="VEuPathDB" id="FungiDB:HMPREF1544_03216"/>
<dbReference type="AlphaFoldDB" id="S2JN82"/>
<dbReference type="Proteomes" id="UP000014254">
    <property type="component" value="Unassembled WGS sequence"/>
</dbReference>
<organism evidence="4 5">
    <name type="scientific">Mucor circinelloides f. circinelloides (strain 1006PhL)</name>
    <name type="common">Mucormycosis agent</name>
    <name type="synonym">Calyptromyces circinelloides</name>
    <dbReference type="NCBI Taxonomy" id="1220926"/>
    <lineage>
        <taxon>Eukaryota</taxon>
        <taxon>Fungi</taxon>
        <taxon>Fungi incertae sedis</taxon>
        <taxon>Mucoromycota</taxon>
        <taxon>Mucoromycotina</taxon>
        <taxon>Mucoromycetes</taxon>
        <taxon>Mucorales</taxon>
        <taxon>Mucorineae</taxon>
        <taxon>Mucoraceae</taxon>
        <taxon>Mucor</taxon>
    </lineage>
</organism>
<reference evidence="5" key="1">
    <citation type="submission" date="2013-05" db="EMBL/GenBank/DDBJ databases">
        <title>The Genome sequence of Mucor circinelloides f. circinelloides 1006PhL.</title>
        <authorList>
            <consortium name="The Broad Institute Genomics Platform"/>
            <person name="Cuomo C."/>
            <person name="Earl A."/>
            <person name="Findley K."/>
            <person name="Lee S.C."/>
            <person name="Walker B."/>
            <person name="Young S."/>
            <person name="Zeng Q."/>
            <person name="Gargeya S."/>
            <person name="Fitzgerald M."/>
            <person name="Haas B."/>
            <person name="Abouelleil A."/>
            <person name="Allen A.W."/>
            <person name="Alvarado L."/>
            <person name="Arachchi H.M."/>
            <person name="Berlin A.M."/>
            <person name="Chapman S.B."/>
            <person name="Gainer-Dewar J."/>
            <person name="Goldberg J."/>
            <person name="Griggs A."/>
            <person name="Gujja S."/>
            <person name="Hansen M."/>
            <person name="Howarth C."/>
            <person name="Imamovic A."/>
            <person name="Ireland A."/>
            <person name="Larimer J."/>
            <person name="McCowan C."/>
            <person name="Murphy C."/>
            <person name="Pearson M."/>
            <person name="Poon T.W."/>
            <person name="Priest M."/>
            <person name="Roberts A."/>
            <person name="Saif S."/>
            <person name="Shea T."/>
            <person name="Sisk P."/>
            <person name="Sykes S."/>
            <person name="Wortman J."/>
            <person name="Nusbaum C."/>
            <person name="Birren B."/>
        </authorList>
    </citation>
    <scope>NUCLEOTIDE SEQUENCE [LARGE SCALE GENOMIC DNA]</scope>
    <source>
        <strain evidence="5">1006PhL</strain>
    </source>
</reference>
<accession>S2JN82</accession>
<keyword evidence="5" id="KW-1185">Reference proteome</keyword>
<dbReference type="Gene3D" id="2.130.10.10">
    <property type="entry name" value="YVTN repeat-like/Quinoprotein amine dehydrogenase"/>
    <property type="match status" value="1"/>
</dbReference>
<evidence type="ECO:0000313" key="4">
    <source>
        <dbReference type="EMBL" id="EPB89967.1"/>
    </source>
</evidence>
<sequence length="532" mass="58870">MKGSKPRNFRTNLFSPSVEGLEFDFEGPSADYLLDASHLYNQTVYQNVHAIPEDWSVIDQSEALPYLPTRTESLKVTLGIDEKKTTSIPTGESLKLDEHFKYKKGYVINTGGSIWGLDFAPKSHDDSAPTTQYLAVAGYKGAVSEHHELNEMQETGAYKNSIQIWKLKLTTKQPSEDPILDLCLLHDFGVIHDLKWCPYGAYEDQDVNEGLPKLGVLAIVCGDGTLRTLVVPHPNAVRKHMCSDNVDPQATVYLRAEASRCTFALEGTKALVVSWGGHRKIAAGYVNGAVVVWDMEAALQGDNSNQVEKSRKYLGLSFNTFDASVRCITWRGFDDPDKLFVGGYDGKLALMDTKDPFMPLTVQRARGIMYACAWPGHSIMGLFSDGESMLRGMSINVDGSLSMTKFGDLPGICWSMATSEHHGQFVCASAIGYVISCNLYQAKSRSLTNCTNGVYRLFYNENTDEYRYVDGIGLLSMPEAKALPTFRIYGKTHMAIQKVVWNPNKQTSGFLASGGSAGLCRVEFEGRGDKWI</sequence>
<dbReference type="OrthoDB" id="4703at2759"/>
<keyword evidence="2" id="KW-0804">Transcription</keyword>
<evidence type="ECO:0000256" key="1">
    <source>
        <dbReference type="ARBA" id="ARBA00004123"/>
    </source>
</evidence>
<proteinExistence type="predicted"/>
<dbReference type="InterPro" id="IPR001680">
    <property type="entry name" value="WD40_rpt"/>
</dbReference>
<evidence type="ECO:0000313" key="5">
    <source>
        <dbReference type="Proteomes" id="UP000014254"/>
    </source>
</evidence>
<dbReference type="InParanoid" id="S2JN82"/>
<dbReference type="FunCoup" id="S2JN82">
    <property type="interactions" value="3"/>
</dbReference>
<evidence type="ECO:0000256" key="2">
    <source>
        <dbReference type="ARBA" id="ARBA00023163"/>
    </source>
</evidence>
<gene>
    <name evidence="4" type="ORF">HMPREF1544_03216</name>
</gene>
<dbReference type="OMA" id="HKRDICY"/>
<dbReference type="SMART" id="SM00320">
    <property type="entry name" value="WD40"/>
    <property type="match status" value="5"/>
</dbReference>
<dbReference type="STRING" id="1220926.S2JN82"/>
<keyword evidence="3" id="KW-0539">Nucleus</keyword>
<comment type="subcellular location">
    <subcellularLocation>
        <location evidence="1">Nucleus</location>
    </subcellularLocation>
</comment>
<dbReference type="GO" id="GO:0000127">
    <property type="term" value="C:transcription factor TFIIIC complex"/>
    <property type="evidence" value="ECO:0007669"/>
    <property type="project" value="TreeGrafter"/>
</dbReference>
<dbReference type="EMBL" id="KE123927">
    <property type="protein sequence ID" value="EPB89967.1"/>
    <property type="molecule type" value="Genomic_DNA"/>
</dbReference>
<evidence type="ECO:0000256" key="3">
    <source>
        <dbReference type="ARBA" id="ARBA00023242"/>
    </source>
</evidence>